<sequence length="39" mass="4741">MNQYIAMHPAEHGNEEERLRLWRKLDHPKRDAFPGDPRE</sequence>
<proteinExistence type="predicted"/>
<evidence type="ECO:0000313" key="2">
    <source>
        <dbReference type="Proteomes" id="UP000004622"/>
    </source>
</evidence>
<dbReference type="EMBL" id="AJXZ01000013">
    <property type="protein sequence ID" value="EIM76236.1"/>
    <property type="molecule type" value="Genomic_DNA"/>
</dbReference>
<dbReference type="PATRIC" id="fig|1189611.3.peg.1262"/>
<dbReference type="Proteomes" id="UP000004622">
    <property type="component" value="Unassembled WGS sequence"/>
</dbReference>
<gene>
    <name evidence="1" type="ORF">A33O_06190</name>
</gene>
<dbReference type="STRING" id="204799.GCA_001696575_00429"/>
<accession>I5C334</accession>
<name>I5C334_9HYPH</name>
<dbReference type="AlphaFoldDB" id="I5C334"/>
<reference evidence="1 2" key="1">
    <citation type="journal article" date="2012" name="J. Bacteriol.">
        <title>Genome Sequence of Nitratireductor aquibiodomus Strain RA22.</title>
        <authorList>
            <person name="Singh A."/>
            <person name="Jangir P.K."/>
            <person name="Kumari C."/>
            <person name="Sharma R."/>
        </authorList>
    </citation>
    <scope>NUCLEOTIDE SEQUENCE [LARGE SCALE GENOMIC DNA]</scope>
    <source>
        <strain evidence="1 2">RA22</strain>
    </source>
</reference>
<evidence type="ECO:0000313" key="1">
    <source>
        <dbReference type="EMBL" id="EIM76236.1"/>
    </source>
</evidence>
<comment type="caution">
    <text evidence="1">The sequence shown here is derived from an EMBL/GenBank/DDBJ whole genome shotgun (WGS) entry which is preliminary data.</text>
</comment>
<organism evidence="1 2">
    <name type="scientific">Nitratireductor aquibiodomus RA22</name>
    <dbReference type="NCBI Taxonomy" id="1189611"/>
    <lineage>
        <taxon>Bacteria</taxon>
        <taxon>Pseudomonadati</taxon>
        <taxon>Pseudomonadota</taxon>
        <taxon>Alphaproteobacteria</taxon>
        <taxon>Hyphomicrobiales</taxon>
        <taxon>Phyllobacteriaceae</taxon>
        <taxon>Nitratireductor</taxon>
    </lineage>
</organism>
<protein>
    <submittedName>
        <fullName evidence="1">Uncharacterized protein</fullName>
    </submittedName>
</protein>